<reference evidence="2 3" key="1">
    <citation type="submission" date="2019-01" db="EMBL/GenBank/DDBJ databases">
        <title>Coherence of Microcystis species and biogeography revealed through population genomics.</title>
        <authorList>
            <person name="Perez-Carrascal O.M."/>
            <person name="Terrat Y."/>
            <person name="Giani A."/>
            <person name="Fortin N."/>
            <person name="Tromas N."/>
            <person name="Shapiro B.J."/>
        </authorList>
    </citation>
    <scope>NUCLEOTIDE SEQUENCE [LARGE SCALE GENOMIC DNA]</scope>
    <source>
        <strain evidence="2">Ma_SC_T_19800800_S464</strain>
    </source>
</reference>
<accession>A0A552E556</accession>
<dbReference type="SUPFAM" id="SSF141868">
    <property type="entry name" value="EAL domain-like"/>
    <property type="match status" value="1"/>
</dbReference>
<dbReference type="InterPro" id="IPR001633">
    <property type="entry name" value="EAL_dom"/>
</dbReference>
<sequence length="77" mass="8660">MGAGSALSERQELAVQLVLDNFDAGYSFLSYIYKYPLNSLNIDRTLIQSLQSKSKHLAMLSTIIGLEQNLKKYKDFG</sequence>
<evidence type="ECO:0000313" key="2">
    <source>
        <dbReference type="EMBL" id="TRU29501.1"/>
    </source>
</evidence>
<dbReference type="EMBL" id="SFBL01000019">
    <property type="protein sequence ID" value="TRU29501.1"/>
    <property type="molecule type" value="Genomic_DNA"/>
</dbReference>
<comment type="caution">
    <text evidence="2">The sequence shown here is derived from an EMBL/GenBank/DDBJ whole genome shotgun (WGS) entry which is preliminary data.</text>
</comment>
<organism evidence="2 3">
    <name type="scientific">Microcystis aeruginosa Ma_SC_T_19800800_S464</name>
    <dbReference type="NCBI Taxonomy" id="2486257"/>
    <lineage>
        <taxon>Bacteria</taxon>
        <taxon>Bacillati</taxon>
        <taxon>Cyanobacteriota</taxon>
        <taxon>Cyanophyceae</taxon>
        <taxon>Oscillatoriophycideae</taxon>
        <taxon>Chroococcales</taxon>
        <taxon>Microcystaceae</taxon>
        <taxon>Microcystis</taxon>
    </lineage>
</organism>
<protein>
    <submittedName>
        <fullName evidence="2">EAL domain-containing protein</fullName>
    </submittedName>
</protein>
<proteinExistence type="predicted"/>
<evidence type="ECO:0000259" key="1">
    <source>
        <dbReference type="PROSITE" id="PS50883"/>
    </source>
</evidence>
<name>A0A552E556_MICAE</name>
<evidence type="ECO:0000313" key="3">
    <source>
        <dbReference type="Proteomes" id="UP000319313"/>
    </source>
</evidence>
<dbReference type="PROSITE" id="PS50883">
    <property type="entry name" value="EAL"/>
    <property type="match status" value="1"/>
</dbReference>
<dbReference type="Pfam" id="PF00563">
    <property type="entry name" value="EAL"/>
    <property type="match status" value="1"/>
</dbReference>
<feature type="domain" description="EAL" evidence="1">
    <location>
        <begin position="1"/>
        <end position="77"/>
    </location>
</feature>
<dbReference type="Proteomes" id="UP000319313">
    <property type="component" value="Unassembled WGS sequence"/>
</dbReference>
<dbReference type="Gene3D" id="3.20.20.450">
    <property type="entry name" value="EAL domain"/>
    <property type="match status" value="1"/>
</dbReference>
<dbReference type="InterPro" id="IPR035919">
    <property type="entry name" value="EAL_sf"/>
</dbReference>
<gene>
    <name evidence="2" type="ORF">EWV81_02340</name>
</gene>
<dbReference type="AlphaFoldDB" id="A0A552E556"/>